<dbReference type="GO" id="GO:0006241">
    <property type="term" value="P:CTP biosynthetic process"/>
    <property type="evidence" value="ECO:0007669"/>
    <property type="project" value="InterPro"/>
</dbReference>
<organism evidence="11 12">
    <name type="scientific">Proteus mirabilis</name>
    <dbReference type="NCBI Taxonomy" id="584"/>
    <lineage>
        <taxon>Bacteria</taxon>
        <taxon>Pseudomonadati</taxon>
        <taxon>Pseudomonadota</taxon>
        <taxon>Gammaproteobacteria</taxon>
        <taxon>Enterobacterales</taxon>
        <taxon>Morganellaceae</taxon>
        <taxon>Proteus</taxon>
    </lineage>
</organism>
<evidence type="ECO:0000256" key="7">
    <source>
        <dbReference type="ARBA" id="ARBA00023080"/>
    </source>
</evidence>
<dbReference type="Proteomes" id="UP000254191">
    <property type="component" value="Unassembled WGS sequence"/>
</dbReference>
<gene>
    <name evidence="11" type="primary">ndk</name>
    <name evidence="11" type="ORF">NCTC11938_04062</name>
</gene>
<dbReference type="NCBIfam" id="NF001908">
    <property type="entry name" value="PRK00668.1"/>
    <property type="match status" value="1"/>
</dbReference>
<dbReference type="AlphaFoldDB" id="A0A379GFQ2"/>
<dbReference type="PRINTS" id="PR01243">
    <property type="entry name" value="NUCDPKINASE"/>
</dbReference>
<evidence type="ECO:0000256" key="5">
    <source>
        <dbReference type="ARBA" id="ARBA00022777"/>
    </source>
</evidence>
<name>A0A379GFQ2_PROMI</name>
<comment type="caution">
    <text evidence="8">Lacks conserved residue(s) required for the propagation of feature annotation.</text>
</comment>
<dbReference type="PANTHER" id="PTHR46161:SF3">
    <property type="entry name" value="NUCLEOSIDE DIPHOSPHATE KINASE DDB_G0292928-RELATED"/>
    <property type="match status" value="1"/>
</dbReference>
<dbReference type="InterPro" id="IPR001564">
    <property type="entry name" value="Nucleoside_diP_kinase"/>
</dbReference>
<evidence type="ECO:0000256" key="4">
    <source>
        <dbReference type="ARBA" id="ARBA00022741"/>
    </source>
</evidence>
<dbReference type="GO" id="GO:0006183">
    <property type="term" value="P:GTP biosynthetic process"/>
    <property type="evidence" value="ECO:0007669"/>
    <property type="project" value="InterPro"/>
</dbReference>
<dbReference type="InterPro" id="IPR036850">
    <property type="entry name" value="NDK-like_dom_sf"/>
</dbReference>
<evidence type="ECO:0000259" key="10">
    <source>
        <dbReference type="SMART" id="SM00562"/>
    </source>
</evidence>
<dbReference type="GO" id="GO:0005524">
    <property type="term" value="F:ATP binding"/>
    <property type="evidence" value="ECO:0007669"/>
    <property type="project" value="UniProtKB-KW"/>
</dbReference>
<keyword evidence="4" id="KW-0547">Nucleotide-binding</keyword>
<dbReference type="CDD" id="cd04413">
    <property type="entry name" value="NDPk_I"/>
    <property type="match status" value="1"/>
</dbReference>
<keyword evidence="6" id="KW-0067">ATP-binding</keyword>
<dbReference type="SUPFAM" id="SSF54919">
    <property type="entry name" value="Nucleoside diphosphate kinase, NDK"/>
    <property type="match status" value="1"/>
</dbReference>
<protein>
    <submittedName>
        <fullName evidence="11">Nucleoside diphosphate kinase</fullName>
        <ecNumber evidence="11">2.7.4.6</ecNumber>
    </submittedName>
</protein>
<dbReference type="Gene3D" id="3.30.70.141">
    <property type="entry name" value="Nucleoside diphosphate kinase-like domain"/>
    <property type="match status" value="1"/>
</dbReference>
<dbReference type="PROSITE" id="PS51374">
    <property type="entry name" value="NDPK_LIKE"/>
    <property type="match status" value="1"/>
</dbReference>
<dbReference type="EC" id="2.7.4.6" evidence="11"/>
<sequence length="157" mass="17620">MAIQRTFSIIKPNAVKKNVIGAIYNRFESAGFSIVAAKMLHLTREQAEGFYEEHKGRPFFDGLVEFMTSGPIMVQVLEGENAIQRHRDLMGATNPDNALAGTLRADYAIALQKMQCMVQIQKLQLRVKLLISLLKTKFAHANLLASVYEKMYNATPC</sequence>
<reference evidence="11 12" key="1">
    <citation type="submission" date="2018-06" db="EMBL/GenBank/DDBJ databases">
        <authorList>
            <consortium name="Pathogen Informatics"/>
            <person name="Doyle S."/>
        </authorList>
    </citation>
    <scope>NUCLEOTIDE SEQUENCE [LARGE SCALE GENOMIC DNA]</scope>
    <source>
        <strain evidence="11 12">NCTC11938</strain>
    </source>
</reference>
<dbReference type="SMART" id="SM00562">
    <property type="entry name" value="NDK"/>
    <property type="match status" value="1"/>
</dbReference>
<evidence type="ECO:0000256" key="3">
    <source>
        <dbReference type="ARBA" id="ARBA00022679"/>
    </source>
</evidence>
<evidence type="ECO:0000313" key="12">
    <source>
        <dbReference type="Proteomes" id="UP000254191"/>
    </source>
</evidence>
<keyword evidence="3 11" id="KW-0808">Transferase</keyword>
<accession>A0A379GFQ2</accession>
<evidence type="ECO:0000256" key="9">
    <source>
        <dbReference type="RuleBase" id="RU004011"/>
    </source>
</evidence>
<keyword evidence="7" id="KW-0546">Nucleotide metabolism</keyword>
<comment type="similarity">
    <text evidence="1 8 9">Belongs to the NDK family.</text>
</comment>
<evidence type="ECO:0000256" key="2">
    <source>
        <dbReference type="ARBA" id="ARBA00022553"/>
    </source>
</evidence>
<evidence type="ECO:0000256" key="8">
    <source>
        <dbReference type="PROSITE-ProRule" id="PRU00706"/>
    </source>
</evidence>
<dbReference type="InterPro" id="IPR034907">
    <property type="entry name" value="NDK-like_dom"/>
</dbReference>
<keyword evidence="5 11" id="KW-0418">Kinase</keyword>
<evidence type="ECO:0000313" key="11">
    <source>
        <dbReference type="EMBL" id="SUC39797.1"/>
    </source>
</evidence>
<dbReference type="PANTHER" id="PTHR46161">
    <property type="entry name" value="NUCLEOSIDE DIPHOSPHATE KINASE"/>
    <property type="match status" value="1"/>
</dbReference>
<proteinExistence type="inferred from homology"/>
<dbReference type="Pfam" id="PF00334">
    <property type="entry name" value="NDK"/>
    <property type="match status" value="1"/>
</dbReference>
<keyword evidence="2" id="KW-0597">Phosphoprotein</keyword>
<evidence type="ECO:0000256" key="6">
    <source>
        <dbReference type="ARBA" id="ARBA00022840"/>
    </source>
</evidence>
<evidence type="ECO:0000256" key="1">
    <source>
        <dbReference type="ARBA" id="ARBA00008142"/>
    </source>
</evidence>
<feature type="domain" description="Nucleoside diphosphate kinase-like" evidence="10">
    <location>
        <begin position="3"/>
        <end position="125"/>
    </location>
</feature>
<dbReference type="GO" id="GO:0004550">
    <property type="term" value="F:nucleoside diphosphate kinase activity"/>
    <property type="evidence" value="ECO:0007669"/>
    <property type="project" value="UniProtKB-EC"/>
</dbReference>
<dbReference type="EMBL" id="UGTS01000006">
    <property type="protein sequence ID" value="SUC39797.1"/>
    <property type="molecule type" value="Genomic_DNA"/>
</dbReference>
<dbReference type="GO" id="GO:0006228">
    <property type="term" value="P:UTP biosynthetic process"/>
    <property type="evidence" value="ECO:0007669"/>
    <property type="project" value="InterPro"/>
</dbReference>